<protein>
    <submittedName>
        <fullName evidence="2">Uncharacterized protein</fullName>
    </submittedName>
</protein>
<name>A0A7J8I7I0_MOLMO</name>
<organism evidence="2 3">
    <name type="scientific">Molossus molossus</name>
    <name type="common">Pallas' mastiff bat</name>
    <name type="synonym">Vespertilio molossus</name>
    <dbReference type="NCBI Taxonomy" id="27622"/>
    <lineage>
        <taxon>Eukaryota</taxon>
        <taxon>Metazoa</taxon>
        <taxon>Chordata</taxon>
        <taxon>Craniata</taxon>
        <taxon>Vertebrata</taxon>
        <taxon>Euteleostomi</taxon>
        <taxon>Mammalia</taxon>
        <taxon>Eutheria</taxon>
        <taxon>Laurasiatheria</taxon>
        <taxon>Chiroptera</taxon>
        <taxon>Yangochiroptera</taxon>
        <taxon>Molossidae</taxon>
        <taxon>Molossus</taxon>
    </lineage>
</organism>
<evidence type="ECO:0000256" key="1">
    <source>
        <dbReference type="SAM" id="MobiDB-lite"/>
    </source>
</evidence>
<evidence type="ECO:0000313" key="3">
    <source>
        <dbReference type="Proteomes" id="UP000550707"/>
    </source>
</evidence>
<dbReference type="PANTHER" id="PTHR33667:SF7">
    <property type="entry name" value="RIKEN CDNA 1810020O05 GENE"/>
    <property type="match status" value="1"/>
</dbReference>
<dbReference type="AlphaFoldDB" id="A0A7J8I7I0"/>
<dbReference type="PANTHER" id="PTHR33667">
    <property type="entry name" value="SI:DKEY-57N24.6"/>
    <property type="match status" value="1"/>
</dbReference>
<proteinExistence type="predicted"/>
<comment type="caution">
    <text evidence="2">The sequence shown here is derived from an EMBL/GenBank/DDBJ whole genome shotgun (WGS) entry which is preliminary data.</text>
</comment>
<evidence type="ECO:0000313" key="2">
    <source>
        <dbReference type="EMBL" id="KAF6480534.1"/>
    </source>
</evidence>
<gene>
    <name evidence="2" type="ORF">HJG59_007264</name>
</gene>
<accession>A0A7J8I7I0</accession>
<dbReference type="EMBL" id="JACASF010000004">
    <property type="protein sequence ID" value="KAF6480534.1"/>
    <property type="molecule type" value="Genomic_DNA"/>
</dbReference>
<feature type="compositionally biased region" description="Pro residues" evidence="1">
    <location>
        <begin position="464"/>
        <end position="473"/>
    </location>
</feature>
<feature type="region of interest" description="Disordered" evidence="1">
    <location>
        <begin position="464"/>
        <end position="488"/>
    </location>
</feature>
<reference evidence="2 3" key="1">
    <citation type="journal article" date="2020" name="Nature">
        <title>Six reference-quality genomes reveal evolution of bat adaptations.</title>
        <authorList>
            <person name="Jebb D."/>
            <person name="Huang Z."/>
            <person name="Pippel M."/>
            <person name="Hughes G.M."/>
            <person name="Lavrichenko K."/>
            <person name="Devanna P."/>
            <person name="Winkler S."/>
            <person name="Jermiin L.S."/>
            <person name="Skirmuntt E.C."/>
            <person name="Katzourakis A."/>
            <person name="Burkitt-Gray L."/>
            <person name="Ray D.A."/>
            <person name="Sullivan K.A.M."/>
            <person name="Roscito J.G."/>
            <person name="Kirilenko B.M."/>
            <person name="Davalos L.M."/>
            <person name="Corthals A.P."/>
            <person name="Power M.L."/>
            <person name="Jones G."/>
            <person name="Ransome R.D."/>
            <person name="Dechmann D.K.N."/>
            <person name="Locatelli A.G."/>
            <person name="Puechmaille S.J."/>
            <person name="Fedrigo O."/>
            <person name="Jarvis E.D."/>
            <person name="Hiller M."/>
            <person name="Vernes S.C."/>
            <person name="Myers E.W."/>
            <person name="Teeling E.C."/>
        </authorList>
    </citation>
    <scope>NUCLEOTIDE SEQUENCE [LARGE SCALE GENOMIC DNA]</scope>
    <source>
        <strain evidence="2">MMolMol1</strain>
        <tissue evidence="2">Muscle</tissue>
    </source>
</reference>
<dbReference type="Proteomes" id="UP000550707">
    <property type="component" value="Unassembled WGS sequence"/>
</dbReference>
<sequence>MTVTESQRSIPGSPPCLGRILWIHASTFKSSSLPKRQRTTPLKPKPRYGTLMELPGKIFLLYNLLQDITMINAKALDLDSYPITNIQQILSAIKIRVNIQERQDLDVLTGFYLLDGKIHLLILEGLADQGLKRLWESYQSRTPKSEHRKYKVLYNSQLLFQNRLYADLDTILYHVHLFKPLTELMKQTALHLHSTGMRKAFQTLTKIYCICLYSSKLREVITGDLLPSSDMIRDLSQEFGLPISLEEIANETLWTIPSHPTSNLEDFQSRNSTLTHEILAHQEKYLRWRNTAMMKYKGKNRSLIQKNIAEAYQVSKKPPKSLVKVIRSSASATGAVYNYSMQTLNSTELAKKELYCEMAKEPRKRFTYSQKYLSAMVEPQDSKEEEKKAKEKSRKAWLTASGFQVAGLHRSDHYLQLLPPCATTQEWRENALLANVLKPVLDRERWSWDQRHRDFDLYKKPPPFLKLPAPPARDPAAGKKMKGSGPVS</sequence>
<keyword evidence="3" id="KW-1185">Reference proteome</keyword>